<dbReference type="GO" id="GO:0003697">
    <property type="term" value="F:single-stranded DNA binding"/>
    <property type="evidence" value="ECO:0007669"/>
    <property type="project" value="InterPro"/>
</dbReference>
<proteinExistence type="inferred from homology"/>
<dbReference type="PANTHER" id="PTHR12873">
    <property type="entry name" value="T7-LIKE MITOCHONDRIAL DNA HELICASE"/>
    <property type="match status" value="1"/>
</dbReference>
<dbReference type="PROSITE" id="PS51199">
    <property type="entry name" value="SF4_HELICASE"/>
    <property type="match status" value="1"/>
</dbReference>
<keyword evidence="1" id="KW-0067">ATP-binding</keyword>
<dbReference type="SUPFAM" id="SSF52540">
    <property type="entry name" value="P-loop containing nucleoside triphosphate hydrolases"/>
    <property type="match status" value="1"/>
</dbReference>
<keyword evidence="1" id="KW-0378">Hydrolase</keyword>
<dbReference type="HAMAP" id="MF_04154">
    <property type="entry name" value="Helic_Prim_T7"/>
    <property type="match status" value="1"/>
</dbReference>
<feature type="region of interest" description="Binding to viral DNA polymerase" evidence="1">
    <location>
        <begin position="465"/>
        <end position="481"/>
    </location>
</feature>
<evidence type="ECO:0000259" key="3">
    <source>
        <dbReference type="PROSITE" id="PS50880"/>
    </source>
</evidence>
<dbReference type="KEGG" id="vg:26520546"/>
<feature type="site" description="dTTP/dATP binding" evidence="1">
    <location>
        <position position="273"/>
    </location>
</feature>
<feature type="binding site" evidence="1">
    <location>
        <begin position="224"/>
        <end position="231"/>
    </location>
    <ligand>
        <name>ATP</name>
        <dbReference type="ChEBI" id="CHEBI:30616"/>
    </ligand>
</feature>
<feature type="domain" description="Toprim" evidence="3">
    <location>
        <begin position="66"/>
        <end position="149"/>
    </location>
</feature>
<dbReference type="PROSITE" id="PS50880">
    <property type="entry name" value="TOPRIM"/>
    <property type="match status" value="1"/>
</dbReference>
<comment type="catalytic activity">
    <reaction evidence="1">
        <text>ATP + H2O = ADP + phosphate + H(+)</text>
        <dbReference type="Rhea" id="RHEA:13065"/>
        <dbReference type="ChEBI" id="CHEBI:15377"/>
        <dbReference type="ChEBI" id="CHEBI:15378"/>
        <dbReference type="ChEBI" id="CHEBI:30616"/>
        <dbReference type="ChEBI" id="CHEBI:43474"/>
        <dbReference type="ChEBI" id="CHEBI:456216"/>
        <dbReference type="EC" id="3.6.4.12"/>
    </reaction>
</comment>
<dbReference type="GO" id="GO:0006269">
    <property type="term" value="P:DNA replication, synthesis of primer"/>
    <property type="evidence" value="ECO:0007669"/>
    <property type="project" value="UniProtKB-KW"/>
</dbReference>
<dbReference type="InterPro" id="IPR027032">
    <property type="entry name" value="Twinkle-like"/>
</dbReference>
<comment type="function">
    <text evidence="1">ATP-dependent DNA helicase and primase essential for viral DNA replication and recombination. The helicase moves 5' -&gt; 3' on the lagging strand template, unwinding the DNA duplex ahead of the leading strand polymerase at the replication fork and generating ssDNA for both leading and lagging strand synthesis. ATP or dTTP hydrolysis propels each helicase domain to translocate sequentially along DNA. Mediates strand transfer when a joint molecule is available and participates in recombinational DNA repair through its role in strand exchange. Primase activity synthesizes short RNA primers at the sequence 5'-GTC-3' on the lagging strand that the polymerase elongates using dNTPs and providing the primase is still present.</text>
</comment>
<keyword evidence="1" id="KW-0808">Transferase</keyword>
<dbReference type="Pfam" id="PF21268">
    <property type="entry name" value="Helic-prim_T7_N"/>
    <property type="match status" value="1"/>
</dbReference>
<dbReference type="EC" id="2.7.7.-" evidence="1"/>
<dbReference type="GO" id="GO:0005524">
    <property type="term" value="F:ATP binding"/>
    <property type="evidence" value="ECO:0007669"/>
    <property type="project" value="UniProtKB-UniRule"/>
</dbReference>
<comment type="cofactor">
    <cofactor evidence="1">
        <name>Mg(2+)</name>
        <dbReference type="ChEBI" id="CHEBI:18420"/>
    </cofactor>
    <text evidence="1">Binds 2 Mg(2+), one of which is catalytic.</text>
</comment>
<dbReference type="CDD" id="cd19483">
    <property type="entry name" value="RecA-like_Gp4D_helicase"/>
    <property type="match status" value="1"/>
</dbReference>
<protein>
    <recommendedName>
        <fullName evidence="1">DNA helicase/primase</fullName>
        <ecNumber evidence="1">2.7.7.-</ecNumber>
        <ecNumber evidence="1">3.6.4.12</ecNumber>
    </recommendedName>
</protein>
<keyword evidence="1" id="KW-0235">DNA replication</keyword>
<evidence type="ECO:0000313" key="5">
    <source>
        <dbReference type="EMBL" id="AKG94497.1"/>
    </source>
</evidence>
<evidence type="ECO:0000259" key="4">
    <source>
        <dbReference type="PROSITE" id="PS51199"/>
    </source>
</evidence>
<dbReference type="SMART" id="SM00493">
    <property type="entry name" value="TOPRIM"/>
    <property type="match status" value="1"/>
</dbReference>
<feature type="site" description="dTTP/dATP binding" evidence="1">
    <location>
        <position position="445"/>
    </location>
</feature>
<dbReference type="GO" id="GO:0039693">
    <property type="term" value="P:viral DNA genome replication"/>
    <property type="evidence" value="ECO:0007669"/>
    <property type="project" value="UniProtKB-UniRule"/>
</dbReference>
<feature type="site" description="dTTP/dATP binding" evidence="1">
    <location>
        <position position="414"/>
    </location>
</feature>
<dbReference type="SUPFAM" id="SSF56731">
    <property type="entry name" value="DNA primase core"/>
    <property type="match status" value="1"/>
</dbReference>
<dbReference type="EC" id="3.6.4.12" evidence="1"/>
<dbReference type="GO" id="GO:0008270">
    <property type="term" value="F:zinc ion binding"/>
    <property type="evidence" value="ECO:0007669"/>
    <property type="project" value="UniProtKB-KW"/>
</dbReference>
<keyword evidence="1" id="KW-0863">Zinc-finger</keyword>
<keyword evidence="1 5" id="KW-0547">Nucleotide-binding</keyword>
<dbReference type="InterPro" id="IPR034154">
    <property type="entry name" value="TOPRIM_DnaG/twinkle"/>
</dbReference>
<evidence type="ECO:0000256" key="2">
    <source>
        <dbReference type="SAM" id="MobiDB-lite"/>
    </source>
</evidence>
<comment type="caution">
    <text evidence="1">Lacks conserved residue(s) required for the propagation of feature annotation.</text>
</comment>
<name>A0A0F7IKR2_9CAUD</name>
<keyword evidence="6" id="KW-1185">Reference proteome</keyword>
<feature type="site" description="dTTP/dATP binding" evidence="1">
    <location>
        <position position="432"/>
    </location>
</feature>
<evidence type="ECO:0000256" key="1">
    <source>
        <dbReference type="HAMAP-Rule" id="MF_04154"/>
    </source>
</evidence>
<dbReference type="GeneID" id="26520546"/>
<dbReference type="Gene3D" id="3.40.1360.10">
    <property type="match status" value="1"/>
</dbReference>
<keyword evidence="1" id="KW-0479">Metal-binding</keyword>
<dbReference type="Proteomes" id="UP000201918">
    <property type="component" value="Segment"/>
</dbReference>
<dbReference type="GO" id="GO:0003899">
    <property type="term" value="F:DNA-directed RNA polymerase activity"/>
    <property type="evidence" value="ECO:0007669"/>
    <property type="project" value="UniProtKB-UniRule"/>
</dbReference>
<dbReference type="GO" id="GO:0016787">
    <property type="term" value="F:hydrolase activity"/>
    <property type="evidence" value="ECO:0007669"/>
    <property type="project" value="UniProtKB-KW"/>
</dbReference>
<keyword evidence="1" id="KW-0460">Magnesium</keyword>
<keyword evidence="1" id="KW-0548">Nucleotidyltransferase</keyword>
<feature type="region of interest" description="Disordered" evidence="2">
    <location>
        <begin position="453"/>
        <end position="483"/>
    </location>
</feature>
<dbReference type="OrthoDB" id="615at10239"/>
<dbReference type="PANTHER" id="PTHR12873:SF0">
    <property type="entry name" value="TWINKLE MTDNA HELICASE"/>
    <property type="match status" value="1"/>
</dbReference>
<keyword evidence="1" id="KW-0511">Multifunctional enzyme</keyword>
<keyword evidence="1 5" id="KW-0347">Helicase</keyword>
<dbReference type="InterPro" id="IPR046394">
    <property type="entry name" value="Helic_Prim_T7"/>
</dbReference>
<dbReference type="CDD" id="cd01029">
    <property type="entry name" value="TOPRIM_primases"/>
    <property type="match status" value="1"/>
</dbReference>
<feature type="domain" description="SF4 helicase" evidence="4">
    <location>
        <begin position="193"/>
        <end position="458"/>
    </location>
</feature>
<reference evidence="5 6" key="1">
    <citation type="submission" date="2015-04" db="EMBL/GenBank/DDBJ databases">
        <title>Isolation and genomic analysis of Delftia bacteriophage IME-DE1.</title>
        <authorList>
            <person name="Kang H."/>
        </authorList>
    </citation>
    <scope>NUCLEOTIDE SEQUENCE [LARGE SCALE GENOMIC DNA]</scope>
</reference>
<dbReference type="InterPro" id="IPR048774">
    <property type="entry name" value="Helic-prim_T7_N"/>
</dbReference>
<comment type="domain">
    <text evidence="1">The central core domain contains the primase activity. The C-terminus is responsible for the helicase activity.</text>
</comment>
<feature type="compositionally biased region" description="Acidic residues" evidence="2">
    <location>
        <begin position="474"/>
        <end position="483"/>
    </location>
</feature>
<dbReference type="RefSeq" id="YP_009191817.1">
    <property type="nucleotide sequence ID" value="NC_028702.1"/>
</dbReference>
<dbReference type="InterPro" id="IPR007694">
    <property type="entry name" value="DNA_helicase_DnaB-like_C"/>
</dbReference>
<evidence type="ECO:0000313" key="6">
    <source>
        <dbReference type="Proteomes" id="UP000201918"/>
    </source>
</evidence>
<dbReference type="Gene3D" id="2.20.25.180">
    <property type="match status" value="1"/>
</dbReference>
<keyword evidence="1" id="KW-0639">Primosome</keyword>
<keyword evidence="1" id="KW-1194">Viral DNA replication</keyword>
<dbReference type="InterPro" id="IPR027417">
    <property type="entry name" value="P-loop_NTPase"/>
</dbReference>
<accession>A0A0F7IKR2</accession>
<feature type="binding site" evidence="1">
    <location>
        <position position="152"/>
    </location>
    <ligand>
        <name>Mg(2+)</name>
        <dbReference type="ChEBI" id="CHEBI:18420"/>
        <label>2</label>
    </ligand>
</feature>
<keyword evidence="1" id="KW-0862">Zinc</keyword>
<dbReference type="GO" id="GO:0043139">
    <property type="term" value="F:5'-3' DNA helicase activity"/>
    <property type="evidence" value="ECO:0007669"/>
    <property type="project" value="InterPro"/>
</dbReference>
<comment type="subunit">
    <text evidence="1">Homohexamer. Assembles as a hexamer onto linear or circular ssDNA in the presence of ATP or dTTP. Interacts (via C-terminus) with the viral DNA polymerase that is bound to DNA; this interaction is essential to initiate leading-strand DNA synthesis. The priming complex consists of 2 DNA polymerases and 1 helicase-primase hexamer that assemble on the DNA template. Interacts with the single-stranded DNA-binding protein. Part of the replicase complex that includes the DNA polymerase, the primase/helicase and the single-stranded DNA binding protein.</text>
</comment>
<sequence>MVETCQKFGYWVGKHRGKTVQVANYKDASGAVVAQKLRDKDKNFTALGELKKDMLWGAHLWSASGKMIVITEGEIDCLTVSQLQGNKWPVVSLPNGAAAAKKTCAANYEWLDGYEKIVLMFDNDEPGQKAIAEAADVLPQGKVYIAHLPQKDANACLLAGEGKAVLDAIWNATPYRPDGIVSALSLKERVMAKAKVESIPFPTGAVLNEKTLGAREGDVIMLTSGSGMGKSSLARQWAYQWGTSMGYRVGLAMIEESVEETCLDVMGLHERKRIRQHPDSITDERRAALFDEVFNGDRFHLYDHFGTTEEDRLVNRLRYMKAVLGCDMVVLDHISIVVSGTEGESDERKLIDRLMTKLKTMAKATGVILVCITHLKRKDGKSKTHEEGGKVTLGELRGSGAIAQLSDTVIALERDQQGDDPNCVLVRVLKCRFTGDTGVAGYMRYDKETGWLHDDIGPAEGSSGDSSGGGDGPPWDDDDDIPY</sequence>
<dbReference type="Gene3D" id="3.40.50.300">
    <property type="entry name" value="P-loop containing nucleotide triphosphate hydrolases"/>
    <property type="match status" value="1"/>
</dbReference>
<dbReference type="Pfam" id="PF03796">
    <property type="entry name" value="DnaB_C"/>
    <property type="match status" value="1"/>
</dbReference>
<organism evidence="5 6">
    <name type="scientific">Delftia phage IME-DE1</name>
    <dbReference type="NCBI Taxonomy" id="1647385"/>
    <lineage>
        <taxon>Viruses</taxon>
        <taxon>Duplodnaviria</taxon>
        <taxon>Heunggongvirae</taxon>
        <taxon>Uroviricota</taxon>
        <taxon>Caudoviricetes</taxon>
        <taxon>Autographivirales</taxon>
        <taxon>Autotranscriptaviridae</taxon>
        <taxon>Piedvirus</taxon>
        <taxon>Piedvirus IMEDE1</taxon>
    </lineage>
</organism>
<comment type="similarity">
    <text evidence="1">Belongs to the Teseptimavirus DNA helicase/primase family.</text>
</comment>
<dbReference type="EMBL" id="KR153873">
    <property type="protein sequence ID" value="AKG94497.1"/>
    <property type="molecule type" value="Genomic_DNA"/>
</dbReference>
<feature type="site" description="dTTP/dATP binding" evidence="1">
    <location>
        <position position="374"/>
    </location>
</feature>
<dbReference type="Pfam" id="PF13155">
    <property type="entry name" value="Toprim_2"/>
    <property type="match status" value="1"/>
</dbReference>
<feature type="binding site" evidence="1">
    <location>
        <position position="72"/>
    </location>
    <ligand>
        <name>Mg(2+)</name>
        <dbReference type="ChEBI" id="CHEBI:18420"/>
        <label>1</label>
        <note>catalytic</note>
    </ligand>
</feature>
<dbReference type="InterPro" id="IPR006171">
    <property type="entry name" value="TOPRIM_dom"/>
</dbReference>
<feature type="binding site" evidence="1">
    <location>
        <position position="122"/>
    </location>
    <ligand>
        <name>Mg(2+)</name>
        <dbReference type="ChEBI" id="CHEBI:18420"/>
        <label>1</label>
        <note>catalytic</note>
    </ligand>
</feature>